<accession>A0A645ARV6</accession>
<dbReference type="InterPro" id="IPR032531">
    <property type="entry name" value="DUF4956"/>
</dbReference>
<organism evidence="2">
    <name type="scientific">bioreactor metagenome</name>
    <dbReference type="NCBI Taxonomy" id="1076179"/>
    <lineage>
        <taxon>unclassified sequences</taxon>
        <taxon>metagenomes</taxon>
        <taxon>ecological metagenomes</taxon>
    </lineage>
</organism>
<proteinExistence type="predicted"/>
<name>A0A645ARV6_9ZZZZ</name>
<dbReference type="AlphaFoldDB" id="A0A645ARV6"/>
<evidence type="ECO:0000313" key="2">
    <source>
        <dbReference type="EMBL" id="MPM55799.1"/>
    </source>
</evidence>
<protein>
    <submittedName>
        <fullName evidence="2">Uncharacterized protein</fullName>
    </submittedName>
</protein>
<sequence length="108" mass="11863">MALVLLAIAIGDHPRVTAHTRSAELIIDQAITDPAALERRTSELLGGVVTDLVIRRVDLINDSTTVQVRYRLLTTNDTTAGNQLDKPNTYQGPFEPAMRATGNREPLR</sequence>
<feature type="region of interest" description="Disordered" evidence="1">
    <location>
        <begin position="78"/>
        <end position="108"/>
    </location>
</feature>
<reference evidence="2" key="1">
    <citation type="submission" date="2019-08" db="EMBL/GenBank/DDBJ databases">
        <authorList>
            <person name="Kucharzyk K."/>
            <person name="Murdoch R.W."/>
            <person name="Higgins S."/>
            <person name="Loffler F."/>
        </authorList>
    </citation>
    <scope>NUCLEOTIDE SEQUENCE</scope>
</reference>
<evidence type="ECO:0000256" key="1">
    <source>
        <dbReference type="SAM" id="MobiDB-lite"/>
    </source>
</evidence>
<dbReference type="EMBL" id="VSSQ01015441">
    <property type="protein sequence ID" value="MPM55799.1"/>
    <property type="molecule type" value="Genomic_DNA"/>
</dbReference>
<gene>
    <name evidence="2" type="ORF">SDC9_102596</name>
</gene>
<dbReference type="Pfam" id="PF16316">
    <property type="entry name" value="DUF4956"/>
    <property type="match status" value="1"/>
</dbReference>
<comment type="caution">
    <text evidence="2">The sequence shown here is derived from an EMBL/GenBank/DDBJ whole genome shotgun (WGS) entry which is preliminary data.</text>
</comment>
<feature type="compositionally biased region" description="Polar residues" evidence="1">
    <location>
        <begin position="78"/>
        <end position="91"/>
    </location>
</feature>